<proteinExistence type="predicted"/>
<protein>
    <submittedName>
        <fullName evidence="1">Uncharacterized protein</fullName>
    </submittedName>
</protein>
<accession>A0ABQ1P4Q0</accession>
<sequence length="99" mass="10609">MTKLALDPEELSNLRSSMLEVATKIREVSSGGYITEDLFVESQGDAANTLNQCLKTLVESAATMEQITTATAVFFGDIIEGFTMTDIENAAKINQNSGG</sequence>
<evidence type="ECO:0000313" key="1">
    <source>
        <dbReference type="EMBL" id="GGC91038.1"/>
    </source>
</evidence>
<evidence type="ECO:0000313" key="2">
    <source>
        <dbReference type="Proteomes" id="UP000630615"/>
    </source>
</evidence>
<organism evidence="1 2">
    <name type="scientific">Enterococcus wangshanyuanii</name>
    <dbReference type="NCBI Taxonomy" id="2005703"/>
    <lineage>
        <taxon>Bacteria</taxon>
        <taxon>Bacillati</taxon>
        <taxon>Bacillota</taxon>
        <taxon>Bacilli</taxon>
        <taxon>Lactobacillales</taxon>
        <taxon>Enterococcaceae</taxon>
        <taxon>Enterococcus</taxon>
    </lineage>
</organism>
<gene>
    <name evidence="1" type="ORF">GCM10011573_20790</name>
</gene>
<dbReference type="RefSeq" id="WP_088270322.1">
    <property type="nucleotide sequence ID" value="NZ_BMKI01000004.1"/>
</dbReference>
<name>A0ABQ1P4Q0_9ENTE</name>
<comment type="caution">
    <text evidence="1">The sequence shown here is derived from an EMBL/GenBank/DDBJ whole genome shotgun (WGS) entry which is preliminary data.</text>
</comment>
<dbReference type="Proteomes" id="UP000630615">
    <property type="component" value="Unassembled WGS sequence"/>
</dbReference>
<dbReference type="EMBL" id="BMKI01000004">
    <property type="protein sequence ID" value="GGC91038.1"/>
    <property type="molecule type" value="Genomic_DNA"/>
</dbReference>
<keyword evidence="2" id="KW-1185">Reference proteome</keyword>
<reference evidence="2" key="1">
    <citation type="journal article" date="2019" name="Int. J. Syst. Evol. Microbiol.">
        <title>The Global Catalogue of Microorganisms (GCM) 10K type strain sequencing project: providing services to taxonomists for standard genome sequencing and annotation.</title>
        <authorList>
            <consortium name="The Broad Institute Genomics Platform"/>
            <consortium name="The Broad Institute Genome Sequencing Center for Infectious Disease"/>
            <person name="Wu L."/>
            <person name="Ma J."/>
        </authorList>
    </citation>
    <scope>NUCLEOTIDE SEQUENCE [LARGE SCALE GENOMIC DNA]</scope>
    <source>
        <strain evidence="2">CGMCC 1.15942</strain>
    </source>
</reference>